<feature type="transmembrane region" description="Helical" evidence="2">
    <location>
        <begin position="222"/>
        <end position="242"/>
    </location>
</feature>
<feature type="transmembrane region" description="Helical" evidence="2">
    <location>
        <begin position="74"/>
        <end position="92"/>
    </location>
</feature>
<dbReference type="GO" id="GO:0016020">
    <property type="term" value="C:membrane"/>
    <property type="evidence" value="ECO:0007669"/>
    <property type="project" value="InterPro"/>
</dbReference>
<feature type="transmembrane region" description="Helical" evidence="2">
    <location>
        <begin position="161"/>
        <end position="181"/>
    </location>
</feature>
<dbReference type="PANTHER" id="PTHR22911:SF76">
    <property type="entry name" value="EAMA DOMAIN-CONTAINING PROTEIN"/>
    <property type="match status" value="1"/>
</dbReference>
<dbReference type="SUPFAM" id="SSF103481">
    <property type="entry name" value="Multidrug resistance efflux transporter EmrE"/>
    <property type="match status" value="2"/>
</dbReference>
<dbReference type="Pfam" id="PF00892">
    <property type="entry name" value="EamA"/>
    <property type="match status" value="2"/>
</dbReference>
<keyword evidence="2" id="KW-0472">Membrane</keyword>
<dbReference type="OrthoDB" id="5242788at2"/>
<evidence type="ECO:0000313" key="4">
    <source>
        <dbReference type="EMBL" id="RNM17606.1"/>
    </source>
</evidence>
<evidence type="ECO:0000256" key="1">
    <source>
        <dbReference type="ARBA" id="ARBA00007362"/>
    </source>
</evidence>
<name>A0A3N0GZF4_9ACTN</name>
<comment type="similarity">
    <text evidence="1">Belongs to the EamA transporter family.</text>
</comment>
<feature type="domain" description="EamA" evidence="3">
    <location>
        <begin position="131"/>
        <end position="265"/>
    </location>
</feature>
<comment type="caution">
    <text evidence="4">The sequence shown here is derived from an EMBL/GenBank/DDBJ whole genome shotgun (WGS) entry which is preliminary data.</text>
</comment>
<feature type="transmembrane region" description="Helical" evidence="2">
    <location>
        <begin position="248"/>
        <end position="268"/>
    </location>
</feature>
<keyword evidence="2" id="KW-1133">Transmembrane helix</keyword>
<evidence type="ECO:0000259" key="3">
    <source>
        <dbReference type="Pfam" id="PF00892"/>
    </source>
</evidence>
<feature type="transmembrane region" description="Helical" evidence="2">
    <location>
        <begin position="104"/>
        <end position="123"/>
    </location>
</feature>
<keyword evidence="5" id="KW-1185">Reference proteome</keyword>
<dbReference type="EMBL" id="RJSF01000003">
    <property type="protein sequence ID" value="RNM17606.1"/>
    <property type="molecule type" value="Genomic_DNA"/>
</dbReference>
<protein>
    <submittedName>
        <fullName evidence="4">DMT family transporter</fullName>
    </submittedName>
</protein>
<organism evidence="4 5">
    <name type="scientific">Nocardioides pocheonensis</name>
    <dbReference type="NCBI Taxonomy" id="661485"/>
    <lineage>
        <taxon>Bacteria</taxon>
        <taxon>Bacillati</taxon>
        <taxon>Actinomycetota</taxon>
        <taxon>Actinomycetes</taxon>
        <taxon>Propionibacteriales</taxon>
        <taxon>Nocardioidaceae</taxon>
        <taxon>Nocardioides</taxon>
    </lineage>
</organism>
<feature type="transmembrane region" description="Helical" evidence="2">
    <location>
        <begin position="12"/>
        <end position="29"/>
    </location>
</feature>
<dbReference type="InterPro" id="IPR000620">
    <property type="entry name" value="EamA_dom"/>
</dbReference>
<feature type="transmembrane region" description="Helical" evidence="2">
    <location>
        <begin position="49"/>
        <end position="68"/>
    </location>
</feature>
<proteinExistence type="inferred from homology"/>
<feature type="transmembrane region" description="Helical" evidence="2">
    <location>
        <begin position="129"/>
        <end position="149"/>
    </location>
</feature>
<sequence>MASLAVPALPIAFWRNALASVAIAPVAGWRAAHPRPATPGAPAAGPRDLVLVGVAGLCLASHFGFWVTSLGMTSVASSTAIVSLQVIWVVGYDLARGAPVGRRVVLGVLLATAGAVVVGGVDLSISARALAGDGLALVGSLGVAAYAVIGGRARQRLPTSTYTLGCYGTAAAALLVAAVVAGQPLTGYAQDQWLKLLLLTATAQLLGHSVFNHLLATVSPMVVSLTILLEIPGASLIAAAWLGQVPEATAFVGLAMILAGMALVVLAAPPSGEAEAVAA</sequence>
<evidence type="ECO:0000313" key="5">
    <source>
        <dbReference type="Proteomes" id="UP000279994"/>
    </source>
</evidence>
<dbReference type="PANTHER" id="PTHR22911">
    <property type="entry name" value="ACYL-MALONYL CONDENSING ENZYME-RELATED"/>
    <property type="match status" value="1"/>
</dbReference>
<feature type="domain" description="EamA" evidence="3">
    <location>
        <begin position="5"/>
        <end position="118"/>
    </location>
</feature>
<keyword evidence="2" id="KW-0812">Transmembrane</keyword>
<reference evidence="4 5" key="1">
    <citation type="submission" date="2018-11" db="EMBL/GenBank/DDBJ databases">
        <authorList>
            <person name="Li F."/>
        </authorList>
    </citation>
    <scope>NUCLEOTIDE SEQUENCE [LARGE SCALE GENOMIC DNA]</scope>
    <source>
        <strain evidence="4 5">Gsoil 818</strain>
    </source>
</reference>
<gene>
    <name evidence="4" type="ORF">EFL26_01775</name>
</gene>
<dbReference type="AlphaFoldDB" id="A0A3N0GZF4"/>
<evidence type="ECO:0000256" key="2">
    <source>
        <dbReference type="SAM" id="Phobius"/>
    </source>
</evidence>
<dbReference type="InterPro" id="IPR037185">
    <property type="entry name" value="EmrE-like"/>
</dbReference>
<accession>A0A3N0GZF4</accession>
<dbReference type="Proteomes" id="UP000279994">
    <property type="component" value="Unassembled WGS sequence"/>
</dbReference>